<sequence length="82" mass="9269">MDGRTQLSKAGSPVNNPACSHRHVCAHKAGTRRTKRDAHSAVDFPAARRGYACVLPFEVEPREEGLPHIDWRPQGWVRFKLH</sequence>
<feature type="region of interest" description="Disordered" evidence="1">
    <location>
        <begin position="1"/>
        <end position="20"/>
    </location>
</feature>
<gene>
    <name evidence="2" type="ORF">EYF80_017856</name>
</gene>
<protein>
    <submittedName>
        <fullName evidence="2">Uncharacterized protein</fullName>
    </submittedName>
</protein>
<proteinExistence type="predicted"/>
<organism evidence="2 3">
    <name type="scientific">Liparis tanakae</name>
    <name type="common">Tanaka's snailfish</name>
    <dbReference type="NCBI Taxonomy" id="230148"/>
    <lineage>
        <taxon>Eukaryota</taxon>
        <taxon>Metazoa</taxon>
        <taxon>Chordata</taxon>
        <taxon>Craniata</taxon>
        <taxon>Vertebrata</taxon>
        <taxon>Euteleostomi</taxon>
        <taxon>Actinopterygii</taxon>
        <taxon>Neopterygii</taxon>
        <taxon>Teleostei</taxon>
        <taxon>Neoteleostei</taxon>
        <taxon>Acanthomorphata</taxon>
        <taxon>Eupercaria</taxon>
        <taxon>Perciformes</taxon>
        <taxon>Cottioidei</taxon>
        <taxon>Cottales</taxon>
        <taxon>Liparidae</taxon>
        <taxon>Liparis</taxon>
    </lineage>
</organism>
<reference evidence="2 3" key="1">
    <citation type="submission" date="2019-03" db="EMBL/GenBank/DDBJ databases">
        <title>First draft genome of Liparis tanakae, snailfish: a comprehensive survey of snailfish specific genes.</title>
        <authorList>
            <person name="Kim W."/>
            <person name="Song I."/>
            <person name="Jeong J.-H."/>
            <person name="Kim D."/>
            <person name="Kim S."/>
            <person name="Ryu S."/>
            <person name="Song J.Y."/>
            <person name="Lee S.K."/>
        </authorList>
    </citation>
    <scope>NUCLEOTIDE SEQUENCE [LARGE SCALE GENOMIC DNA]</scope>
    <source>
        <tissue evidence="2">Muscle</tissue>
    </source>
</reference>
<feature type="compositionally biased region" description="Polar residues" evidence="1">
    <location>
        <begin position="1"/>
        <end position="18"/>
    </location>
</feature>
<dbReference type="Proteomes" id="UP000314294">
    <property type="component" value="Unassembled WGS sequence"/>
</dbReference>
<keyword evidence="3" id="KW-1185">Reference proteome</keyword>
<evidence type="ECO:0000256" key="1">
    <source>
        <dbReference type="SAM" id="MobiDB-lite"/>
    </source>
</evidence>
<name>A0A4Z2I178_9TELE</name>
<comment type="caution">
    <text evidence="2">The sequence shown here is derived from an EMBL/GenBank/DDBJ whole genome shotgun (WGS) entry which is preliminary data.</text>
</comment>
<dbReference type="AlphaFoldDB" id="A0A4Z2I178"/>
<evidence type="ECO:0000313" key="2">
    <source>
        <dbReference type="EMBL" id="TNN71849.1"/>
    </source>
</evidence>
<evidence type="ECO:0000313" key="3">
    <source>
        <dbReference type="Proteomes" id="UP000314294"/>
    </source>
</evidence>
<dbReference type="EMBL" id="SRLO01000144">
    <property type="protein sequence ID" value="TNN71849.1"/>
    <property type="molecule type" value="Genomic_DNA"/>
</dbReference>
<accession>A0A4Z2I178</accession>